<dbReference type="SUPFAM" id="SSF52540">
    <property type="entry name" value="P-loop containing nucleoside triphosphate hydrolases"/>
    <property type="match status" value="1"/>
</dbReference>
<dbReference type="EMBL" id="AEPY01000004">
    <property type="protein sequence ID" value="EFU80485.1"/>
    <property type="molecule type" value="Genomic_DNA"/>
</dbReference>
<dbReference type="Gene3D" id="3.40.50.300">
    <property type="entry name" value="P-loop containing nucleotide triphosphate hydrolases"/>
    <property type="match status" value="1"/>
</dbReference>
<protein>
    <submittedName>
        <fullName evidence="2">ATPase family associated with various cellular activities (AAA)</fullName>
    </submittedName>
</protein>
<dbReference type="GO" id="GO:0005524">
    <property type="term" value="F:ATP binding"/>
    <property type="evidence" value="ECO:0007669"/>
    <property type="project" value="InterPro"/>
</dbReference>
<dbReference type="InterPro" id="IPR027417">
    <property type="entry name" value="P-loop_NTPase"/>
</dbReference>
<dbReference type="HOGENOM" id="CLU_008747_1_1_11"/>
<organism evidence="2 3">
    <name type="scientific">Mobiluncus curtisii ATCC 51333</name>
    <dbReference type="NCBI Taxonomy" id="887326"/>
    <lineage>
        <taxon>Bacteria</taxon>
        <taxon>Bacillati</taxon>
        <taxon>Actinomycetota</taxon>
        <taxon>Actinomycetes</taxon>
        <taxon>Actinomycetales</taxon>
        <taxon>Actinomycetaceae</taxon>
        <taxon>Mobiluncus</taxon>
    </lineage>
</organism>
<evidence type="ECO:0000259" key="1">
    <source>
        <dbReference type="Pfam" id="PF07728"/>
    </source>
</evidence>
<reference evidence="2 3" key="1">
    <citation type="submission" date="2010-12" db="EMBL/GenBank/DDBJ databases">
        <authorList>
            <person name="Muzny D."/>
            <person name="Qin X."/>
            <person name="Deng J."/>
            <person name="Jiang H."/>
            <person name="Liu Y."/>
            <person name="Qu J."/>
            <person name="Song X.-Z."/>
            <person name="Zhang L."/>
            <person name="Thornton R."/>
            <person name="Coyle M."/>
            <person name="Francisco L."/>
            <person name="Jackson L."/>
            <person name="Javaid M."/>
            <person name="Korchina V."/>
            <person name="Kovar C."/>
            <person name="Mata R."/>
            <person name="Mathew T."/>
            <person name="Ngo R."/>
            <person name="Nguyen L."/>
            <person name="Nguyen N."/>
            <person name="Okwuonu G."/>
            <person name="Ongeri F."/>
            <person name="Pham C."/>
            <person name="Simmons D."/>
            <person name="Wilczek-Boney K."/>
            <person name="Hale W."/>
            <person name="Jakkamsetti A."/>
            <person name="Pham P."/>
            <person name="Ruth R."/>
            <person name="San Lucas F."/>
            <person name="Warren J."/>
            <person name="Zhang J."/>
            <person name="Zhao Z."/>
            <person name="Zhou C."/>
            <person name="Zhu D."/>
            <person name="Lee S."/>
            <person name="Bess C."/>
            <person name="Blankenburg K."/>
            <person name="Forbes L."/>
            <person name="Fu Q."/>
            <person name="Gubbala S."/>
            <person name="Hirani K."/>
            <person name="Jayaseelan J.C."/>
            <person name="Lara F."/>
            <person name="Munidasa M."/>
            <person name="Palculict T."/>
            <person name="Patil S."/>
            <person name="Pu L.-L."/>
            <person name="Saada N."/>
            <person name="Tang L."/>
            <person name="Weissenberger G."/>
            <person name="Zhu Y."/>
            <person name="Hemphill L."/>
            <person name="Shang Y."/>
            <person name="Youmans B."/>
            <person name="Ayvaz T."/>
            <person name="Ross M."/>
            <person name="Santibanez J."/>
            <person name="Aqrawi P."/>
            <person name="Gross S."/>
            <person name="Joshi V."/>
            <person name="Fowler G."/>
            <person name="Nazareth L."/>
            <person name="Reid J."/>
            <person name="Worley K."/>
            <person name="Petrosino J."/>
            <person name="Highlander S."/>
            <person name="Gibbs R."/>
        </authorList>
    </citation>
    <scope>NUCLEOTIDE SEQUENCE [LARGE SCALE GENOMIC DNA]</scope>
    <source>
        <strain evidence="2 3">ATCC 51333</strain>
    </source>
</reference>
<dbReference type="RefSeq" id="WP_004009134.1">
    <property type="nucleotide sequence ID" value="NZ_GL622340.1"/>
</dbReference>
<dbReference type="AlphaFoldDB" id="E6LXW8"/>
<accession>E6LXW8</accession>
<comment type="caution">
    <text evidence="2">The sequence shown here is derived from an EMBL/GenBank/DDBJ whole genome shotgun (WGS) entry which is preliminary data.</text>
</comment>
<dbReference type="InterPro" id="IPR011704">
    <property type="entry name" value="ATPase_dyneun-rel_AAA"/>
</dbReference>
<gene>
    <name evidence="2" type="ORF">HMPREF0388_0705</name>
</gene>
<evidence type="ECO:0000313" key="2">
    <source>
        <dbReference type="EMBL" id="EFU80485.1"/>
    </source>
</evidence>
<evidence type="ECO:0000313" key="3">
    <source>
        <dbReference type="Proteomes" id="UP000005573"/>
    </source>
</evidence>
<feature type="domain" description="ATPase dynein-related AAA" evidence="1">
    <location>
        <begin position="311"/>
        <end position="460"/>
    </location>
</feature>
<dbReference type="PANTHER" id="PTHR37291:SF1">
    <property type="entry name" value="TYPE IV METHYL-DIRECTED RESTRICTION ENZYME ECOKMCRB SUBUNIT"/>
    <property type="match status" value="1"/>
</dbReference>
<dbReference type="Proteomes" id="UP000005573">
    <property type="component" value="Unassembled WGS sequence"/>
</dbReference>
<dbReference type="GO" id="GO:0016887">
    <property type="term" value="F:ATP hydrolysis activity"/>
    <property type="evidence" value="ECO:0007669"/>
    <property type="project" value="InterPro"/>
</dbReference>
<dbReference type="InterPro" id="IPR052934">
    <property type="entry name" value="Methyl-DNA_Rec/Restrict_Enz"/>
</dbReference>
<proteinExistence type="predicted"/>
<sequence length="565" mass="65057">MGDKHFTWIDFYTKFADQLLAYRDDRRSLIRKLQAVFANLGMDLPTLDSVPVPSDIDPFTVFGLFNKGMVDSKRKAIITSLAEEFSVSAQPVEDFDGIPVLMPQMATYYGFENEPKRQPSDIDNLWLMYCAALNYARDKSFSNRETFIENFDRVRNQFAVKWNLTMALYWIRPHNYMSLESRNRWYLTEASTFENSIRASIKEQRNALPTGSQYLEICDSIAESLKTSSSRQHTFYELSYAAYLSFEAEKQQNKEKANETPIHMAVVADDDDSDDSAGDFQPYSTDDFLSDVYLDTREYEDLRGILGWKKNIILQGPPGVGKTFAARRLAYSMMGTRDSSRVELVQFHQSYSYEDFVMGYKPDGSGFALKDGVFKRFCDLARLNSDNEYYFIIDEINRGNLSQVFGELLVLLEADKRGKPATLAYTDKPFSVPENLYVIGMMNTADRSLALIDYALRRRFSFFEMKPAFASEGFQQYQGSLENENFNTVVRTITELNHDIVDDPALGKGFCIGHSYLCGTSKDKIKDEWLRAVLAYDIIPLLEEYWFDEPEKLESWKSRLEGLIP</sequence>
<dbReference type="Pfam" id="PF07728">
    <property type="entry name" value="AAA_5"/>
    <property type="match status" value="1"/>
</dbReference>
<dbReference type="CDD" id="cd00009">
    <property type="entry name" value="AAA"/>
    <property type="match status" value="1"/>
</dbReference>
<dbReference type="PANTHER" id="PTHR37291">
    <property type="entry name" value="5-METHYLCYTOSINE-SPECIFIC RESTRICTION ENZYME B"/>
    <property type="match status" value="1"/>
</dbReference>
<name>E6LXW8_9ACTO</name>